<protein>
    <submittedName>
        <fullName evidence="3">Uncharacterized protein</fullName>
    </submittedName>
</protein>
<dbReference type="AlphaFoldDB" id="A0A0V0QUJ4"/>
<accession>A0A0V0QUJ4</accession>
<feature type="compositionally biased region" description="Polar residues" evidence="2">
    <location>
        <begin position="16"/>
        <end position="34"/>
    </location>
</feature>
<gene>
    <name evidence="3" type="ORF">PPERSA_02378</name>
</gene>
<dbReference type="Proteomes" id="UP000054937">
    <property type="component" value="Unassembled WGS sequence"/>
</dbReference>
<feature type="coiled-coil region" evidence="1">
    <location>
        <begin position="66"/>
        <end position="93"/>
    </location>
</feature>
<comment type="caution">
    <text evidence="3">The sequence shown here is derived from an EMBL/GenBank/DDBJ whole genome shotgun (WGS) entry which is preliminary data.</text>
</comment>
<dbReference type="InParanoid" id="A0A0V0QUJ4"/>
<feature type="region of interest" description="Disordered" evidence="2">
    <location>
        <begin position="905"/>
        <end position="930"/>
    </location>
</feature>
<feature type="region of interest" description="Disordered" evidence="2">
    <location>
        <begin position="1"/>
        <end position="34"/>
    </location>
</feature>
<evidence type="ECO:0000256" key="2">
    <source>
        <dbReference type="SAM" id="MobiDB-lite"/>
    </source>
</evidence>
<name>A0A0V0QUJ4_PSEPJ</name>
<evidence type="ECO:0000313" key="3">
    <source>
        <dbReference type="EMBL" id="KRX05846.1"/>
    </source>
</evidence>
<feature type="compositionally biased region" description="Low complexity" evidence="2">
    <location>
        <begin position="905"/>
        <end position="918"/>
    </location>
</feature>
<reference evidence="3 4" key="1">
    <citation type="journal article" date="2015" name="Sci. Rep.">
        <title>Genome of the facultative scuticociliatosis pathogen Pseudocohnilembus persalinus provides insight into its virulence through horizontal gene transfer.</title>
        <authorList>
            <person name="Xiong J."/>
            <person name="Wang G."/>
            <person name="Cheng J."/>
            <person name="Tian M."/>
            <person name="Pan X."/>
            <person name="Warren A."/>
            <person name="Jiang C."/>
            <person name="Yuan D."/>
            <person name="Miao W."/>
        </authorList>
    </citation>
    <scope>NUCLEOTIDE SEQUENCE [LARGE SCALE GENOMIC DNA]</scope>
    <source>
        <strain evidence="3">36N120E</strain>
    </source>
</reference>
<dbReference type="EMBL" id="LDAU01000104">
    <property type="protein sequence ID" value="KRX05846.1"/>
    <property type="molecule type" value="Genomic_DNA"/>
</dbReference>
<dbReference type="OMA" id="TEQEYAN"/>
<keyword evidence="4" id="KW-1185">Reference proteome</keyword>
<sequence length="1100" mass="131195">MRENMIKQPNGELDDYNTNFITQQPNNIEPNKQQLNDQDFSDQIQKKEQNQVDQKSRLMIWDLKYDNKIQDEIKDQNETKKFLQQENLNEKQKKVSLVQQGLKQSQGYKSVFRFEEAFSQNASFISKLEFKNRGIRSCTNNEQKKMKLYKVNCNQQEEKDKSIQSQQNTVNSFVEFLQNTRSPPKYLEILLKKNRPFSTRNKKCVSNHQNNNQAKNLINNKNNQTEKFPQEQQNQNKLQKFQKYNSNIIDYKKKQEFQNIQPEFIDNSTSYLLQQQNYRSDYLNDSDYNSQQSQKQTFNKKKLTQIKDDQQNNKQELESDTQSDLIMKIKDISKTSNFNQKQFINNNYKNAQFKSPQISSKNANNRLKKITFQRENNVKQKFDLNNGNDNSSKFDQNSQDLTDLQISIKDIKYQNEYSNIKNQKSSEYGENLSNEYQQFSNQQQFTKDIMSKDQYNDSQQLKDKKKIKKILQQNQNQNGIQSSNNIQKVEQNLQINNQNVLINTINETQEEINKTGNQSILEDKNIINIYNTNEQESFQRDSIIQNQEKEVDEKTQDLLINNNNLTRKSNSNLDKSKSGIDSKSIYNSNIYCKEQMSVNLVNVSSNVENQNIDSQQDYYSKSQYHHGQKFIQLNENQIKNYEGFQLGNSLTSSNLESLRKLKKKRAISQQKSMVLGKKNEQYFREIEGQINLVKDKEIWKQNMLDFYNIKNQKSQDNIQGINTAVVQRQQIQQKVVKNQKENKINLQENEYNQYDNINSNDNNNKNNIINNPWSRTLYGGVKKQKNRNFGCLEQLLEMKETGKFQNKYEVQGKMKNIQNIMELSEKIEKMEKQKLKSEKTVIAQKYPQIDPLVIKQKIQMLEEFVKFFQLKQKNHQLEEQRDKNQTLNLTGFNNNSSTFQFFNNSKKKQQNQQLQQEKQQQEEEEKEMENKSELNYFVQKQLNKQIDNLSEIQDYQDQQYEINENDNEFNLAENELQFIRIPYEYRQPFIEILKKYGGKCRVQEKDQVKKDQYDQNQQKLLKNLEQELENVILEDRIFWTEDYVNSFKEIEKLLKLKENLEEKCRYSVERQEYLLELVKTGKNQTQNKSKIIQKQKQILN</sequence>
<keyword evidence="1" id="KW-0175">Coiled coil</keyword>
<evidence type="ECO:0000256" key="1">
    <source>
        <dbReference type="SAM" id="Coils"/>
    </source>
</evidence>
<feature type="coiled-coil region" evidence="1">
    <location>
        <begin position="813"/>
        <end position="840"/>
    </location>
</feature>
<evidence type="ECO:0000313" key="4">
    <source>
        <dbReference type="Proteomes" id="UP000054937"/>
    </source>
</evidence>
<proteinExistence type="predicted"/>
<feature type="coiled-coil region" evidence="1">
    <location>
        <begin position="1010"/>
        <end position="1063"/>
    </location>
</feature>
<organism evidence="3 4">
    <name type="scientific">Pseudocohnilembus persalinus</name>
    <name type="common">Ciliate</name>
    <dbReference type="NCBI Taxonomy" id="266149"/>
    <lineage>
        <taxon>Eukaryota</taxon>
        <taxon>Sar</taxon>
        <taxon>Alveolata</taxon>
        <taxon>Ciliophora</taxon>
        <taxon>Intramacronucleata</taxon>
        <taxon>Oligohymenophorea</taxon>
        <taxon>Scuticociliatia</taxon>
        <taxon>Philasterida</taxon>
        <taxon>Pseudocohnilembidae</taxon>
        <taxon>Pseudocohnilembus</taxon>
    </lineage>
</organism>